<evidence type="ECO:0000313" key="2">
    <source>
        <dbReference type="Proteomes" id="UP001299970"/>
    </source>
</evidence>
<dbReference type="PANTHER" id="PTHR33361:SF2">
    <property type="entry name" value="DUF885 DOMAIN-CONTAINING PROTEIN"/>
    <property type="match status" value="1"/>
</dbReference>
<dbReference type="EMBL" id="JAKXMK010000057">
    <property type="protein sequence ID" value="MCH6172116.1"/>
    <property type="molecule type" value="Genomic_DNA"/>
</dbReference>
<organism evidence="1 2">
    <name type="scientific">Pseudonocardia alaniniphila</name>
    <dbReference type="NCBI Taxonomy" id="75291"/>
    <lineage>
        <taxon>Bacteria</taxon>
        <taxon>Bacillati</taxon>
        <taxon>Actinomycetota</taxon>
        <taxon>Actinomycetes</taxon>
        <taxon>Pseudonocardiales</taxon>
        <taxon>Pseudonocardiaceae</taxon>
        <taxon>Pseudonocardia</taxon>
    </lineage>
</organism>
<dbReference type="PANTHER" id="PTHR33361">
    <property type="entry name" value="GLR0591 PROTEIN"/>
    <property type="match status" value="1"/>
</dbReference>
<comment type="caution">
    <text evidence="1">The sequence shown here is derived from an EMBL/GenBank/DDBJ whole genome shotgun (WGS) entry which is preliminary data.</text>
</comment>
<protein>
    <submittedName>
        <fullName evidence="1">DUF885 family protein</fullName>
    </submittedName>
</protein>
<accession>A0ABS9TV50</accession>
<dbReference type="RefSeq" id="WP_241042923.1">
    <property type="nucleotide sequence ID" value="NZ_BAAAJF010000002.1"/>
</dbReference>
<gene>
    <name evidence="1" type="ORF">MMF94_41095</name>
</gene>
<sequence>MTVSETVQEADELLRDLYESEWRWRTEQLGEQTLSSRGRIDDFLPDVSELAQRERLRYWESVLGKLREVPFERLSAAAKQDYSVYEQQISTLIAQQQYRMYERPANADTSFWGVLAERGNRALGSEEDARRYVKQLADVPRYFAQQIDNMRAGVGRGFGPPQVSMTGRQETIRTVAMAGAPEETVFFKPFDTLPDGLPQETRERLREEGTAVIATAVIPAYRDLLTYVEQEYFPHLPVATAAADGPDGAAFYQAQLREFTTTELSAQEIFDIGQREVAAIRAEMEEIAAQVGFAGDVPGLLEFMRTDPRFYAKTAKELLMVAAYEAKKFDLVVDRFFGKLPEMRFGIVEVPPDLAPFYTFGRGGLGRYTLNTYNLPARPLYSIPALTLHEAAPGHAFQIPFAHEQKHHPAFRRHVYISAYGEGWALYTERLGVEMGIYETPFDMMGMLSFQMWRAVRLVVDPGMHALGWSREQAQDFMRANTAIADHEITTEIDRYIAWPGQACAYHLGQLKIWELRRRAEEALGESFNIRNFHDTVLGLGSVPLTVLEQEIDRFIAEGGRSPFAPS</sequence>
<evidence type="ECO:0000313" key="1">
    <source>
        <dbReference type="EMBL" id="MCH6172116.1"/>
    </source>
</evidence>
<dbReference type="Proteomes" id="UP001299970">
    <property type="component" value="Unassembled WGS sequence"/>
</dbReference>
<keyword evidence="2" id="KW-1185">Reference proteome</keyword>
<reference evidence="1 2" key="1">
    <citation type="submission" date="2022-03" db="EMBL/GenBank/DDBJ databases">
        <title>Pseudonocardia alaer sp. nov., a novel actinomycete isolated from reed forest soil.</title>
        <authorList>
            <person name="Wang L."/>
        </authorList>
    </citation>
    <scope>NUCLEOTIDE SEQUENCE [LARGE SCALE GENOMIC DNA]</scope>
    <source>
        <strain evidence="1 2">Y-16303</strain>
    </source>
</reference>
<proteinExistence type="predicted"/>
<name>A0ABS9TV50_9PSEU</name>
<dbReference type="Pfam" id="PF05960">
    <property type="entry name" value="DUF885"/>
    <property type="match status" value="1"/>
</dbReference>
<dbReference type="InterPro" id="IPR010281">
    <property type="entry name" value="DUF885"/>
</dbReference>